<name>A0A6J4JAQ2_9CHLR</name>
<evidence type="ECO:0000256" key="4">
    <source>
        <dbReference type="SAM" id="MobiDB-lite"/>
    </source>
</evidence>
<evidence type="ECO:0000256" key="3">
    <source>
        <dbReference type="HAMAP-Rule" id="MF_00385"/>
    </source>
</evidence>
<dbReference type="AlphaFoldDB" id="A0A6J4JAQ2"/>
<dbReference type="InterPro" id="IPR000307">
    <property type="entry name" value="Ribosomal_bS16"/>
</dbReference>
<dbReference type="Gene3D" id="3.30.1320.10">
    <property type="match status" value="1"/>
</dbReference>
<keyword evidence="1 3" id="KW-0689">Ribosomal protein</keyword>
<feature type="region of interest" description="Disordered" evidence="4">
    <location>
        <begin position="85"/>
        <end position="105"/>
    </location>
</feature>
<dbReference type="SUPFAM" id="SSF54565">
    <property type="entry name" value="Ribosomal protein S16"/>
    <property type="match status" value="1"/>
</dbReference>
<dbReference type="PANTHER" id="PTHR12919:SF20">
    <property type="entry name" value="SMALL RIBOSOMAL SUBUNIT PROTEIN BS16M"/>
    <property type="match status" value="1"/>
</dbReference>
<evidence type="ECO:0000256" key="1">
    <source>
        <dbReference type="ARBA" id="ARBA00022980"/>
    </source>
</evidence>
<dbReference type="HAMAP" id="MF_00385">
    <property type="entry name" value="Ribosomal_bS16"/>
    <property type="match status" value="1"/>
</dbReference>
<dbReference type="GO" id="GO:0015935">
    <property type="term" value="C:small ribosomal subunit"/>
    <property type="evidence" value="ECO:0007669"/>
    <property type="project" value="TreeGrafter"/>
</dbReference>
<gene>
    <name evidence="3" type="primary">rpsP</name>
    <name evidence="5" type="ORF">AVDCRST_MAG26-2891</name>
</gene>
<keyword evidence="2 3" id="KW-0687">Ribonucleoprotein</keyword>
<evidence type="ECO:0000256" key="2">
    <source>
        <dbReference type="ARBA" id="ARBA00023274"/>
    </source>
</evidence>
<dbReference type="GO" id="GO:0005737">
    <property type="term" value="C:cytoplasm"/>
    <property type="evidence" value="ECO:0007669"/>
    <property type="project" value="UniProtKB-ARBA"/>
</dbReference>
<comment type="similarity">
    <text evidence="3">Belongs to the bacterial ribosomal protein bS16 family.</text>
</comment>
<organism evidence="5">
    <name type="scientific">uncultured Chloroflexia bacterium</name>
    <dbReference type="NCBI Taxonomy" id="1672391"/>
    <lineage>
        <taxon>Bacteria</taxon>
        <taxon>Bacillati</taxon>
        <taxon>Chloroflexota</taxon>
        <taxon>Chloroflexia</taxon>
        <taxon>environmental samples</taxon>
    </lineage>
</organism>
<reference evidence="5" key="1">
    <citation type="submission" date="2020-02" db="EMBL/GenBank/DDBJ databases">
        <authorList>
            <person name="Meier V. D."/>
        </authorList>
    </citation>
    <scope>NUCLEOTIDE SEQUENCE</scope>
    <source>
        <strain evidence="5">AVDCRST_MAG26</strain>
    </source>
</reference>
<sequence>MVRIRLRRMGKKKAPTYRIVVADARSPRDGKFIEIIGNYAPTRQPKLLNIDGERARYWLSVGAQPSDTVAYLLKKAGVVESGDTAAASTGDAAAAPAATTPGVAA</sequence>
<accession>A0A6J4JAQ2</accession>
<protein>
    <recommendedName>
        <fullName evidence="3">Small ribosomal subunit protein bS16</fullName>
    </recommendedName>
</protein>
<dbReference type="PANTHER" id="PTHR12919">
    <property type="entry name" value="30S RIBOSOMAL PROTEIN S16"/>
    <property type="match status" value="1"/>
</dbReference>
<dbReference type="NCBIfam" id="TIGR00002">
    <property type="entry name" value="S16"/>
    <property type="match status" value="1"/>
</dbReference>
<proteinExistence type="inferred from homology"/>
<dbReference type="Pfam" id="PF00886">
    <property type="entry name" value="Ribosomal_S16"/>
    <property type="match status" value="1"/>
</dbReference>
<dbReference type="GO" id="GO:0006412">
    <property type="term" value="P:translation"/>
    <property type="evidence" value="ECO:0007669"/>
    <property type="project" value="UniProtKB-UniRule"/>
</dbReference>
<dbReference type="GO" id="GO:0003735">
    <property type="term" value="F:structural constituent of ribosome"/>
    <property type="evidence" value="ECO:0007669"/>
    <property type="project" value="InterPro"/>
</dbReference>
<evidence type="ECO:0000313" key="5">
    <source>
        <dbReference type="EMBL" id="CAA9272434.1"/>
    </source>
</evidence>
<dbReference type="InterPro" id="IPR023803">
    <property type="entry name" value="Ribosomal_bS16_dom_sf"/>
</dbReference>
<dbReference type="EMBL" id="CADCTK010000665">
    <property type="protein sequence ID" value="CAA9272434.1"/>
    <property type="molecule type" value="Genomic_DNA"/>
</dbReference>